<dbReference type="InterPro" id="IPR024562">
    <property type="entry name" value="YqhG"/>
</dbReference>
<gene>
    <name evidence="1" type="ORF">OE105_07290</name>
</gene>
<accession>A0A9E8LXE5</accession>
<organism evidence="1 2">
    <name type="scientific">Fervidibacillus halotolerans</name>
    <dbReference type="NCBI Taxonomy" id="2980027"/>
    <lineage>
        <taxon>Bacteria</taxon>
        <taxon>Bacillati</taxon>
        <taxon>Bacillota</taxon>
        <taxon>Bacilli</taxon>
        <taxon>Bacillales</taxon>
        <taxon>Bacillaceae</taxon>
        <taxon>Fervidibacillus</taxon>
    </lineage>
</organism>
<dbReference type="Proteomes" id="UP001164726">
    <property type="component" value="Chromosome"/>
</dbReference>
<dbReference type="AlphaFoldDB" id="A0A9E8LXE5"/>
<name>A0A9E8LXE5_9BACI</name>
<dbReference type="RefSeq" id="WP_275419553.1">
    <property type="nucleotide sequence ID" value="NZ_CP106877.1"/>
</dbReference>
<dbReference type="KEGG" id="fhl:OE105_07290"/>
<proteinExistence type="predicted"/>
<reference evidence="1" key="1">
    <citation type="submission" date="2022-09" db="EMBL/GenBank/DDBJ databases">
        <title>Complete Genomes of Fervidibacillus albus and Fervidibacillus halotolerans isolated from tidal flat sediments.</title>
        <authorList>
            <person name="Kwon K.K."/>
            <person name="Yang S.-H."/>
            <person name="Park M.J."/>
            <person name="Oh H.-M."/>
        </authorList>
    </citation>
    <scope>NUCLEOTIDE SEQUENCE</scope>
    <source>
        <strain evidence="1">MEBiC13594</strain>
    </source>
</reference>
<keyword evidence="2" id="KW-1185">Reference proteome</keyword>
<dbReference type="EMBL" id="CP106877">
    <property type="protein sequence ID" value="WAA11442.1"/>
    <property type="molecule type" value="Genomic_DNA"/>
</dbReference>
<dbReference type="Pfam" id="PF11079">
    <property type="entry name" value="YqhG"/>
    <property type="match status" value="1"/>
</dbReference>
<evidence type="ECO:0000313" key="1">
    <source>
        <dbReference type="EMBL" id="WAA11442.1"/>
    </source>
</evidence>
<protein>
    <submittedName>
        <fullName evidence="1">YqhG family protein</fullName>
    </submittedName>
</protein>
<evidence type="ECO:0000313" key="2">
    <source>
        <dbReference type="Proteomes" id="UP001164726"/>
    </source>
</evidence>
<sequence>MQQQEIRQFLKRFFDATQCKTVQDDGNAFTVQLTVDMDKALMNRPFYWHYIEKTRGTPNPQKITFLTDFSNSNESKGEKIHFGSPRLHQIFQLTKKLGGFIRMFEDRPGTVQNHTPLIPWLCMNIKVSYICDRKKDEFHSIGLNLINGKMLDNFHYLLKDTSMPLSMKMPDFAFTFTPLIKPVSGIKRIEQYIRSQLQQEDHTWAMEAKKRWERDEKLLNIFFEEWEEKPEQYEIEKEALREQYEPKISVDCINGGIFYLTKDRFR</sequence>